<dbReference type="InterPro" id="IPR002187">
    <property type="entry name" value="N-reg_PII"/>
</dbReference>
<reference evidence="2" key="2">
    <citation type="submission" date="2023-01" db="EMBL/GenBank/DDBJ databases">
        <title>Draft genome sequence of Algimonas porphyrae strain NBRC 108216.</title>
        <authorList>
            <person name="Sun Q."/>
            <person name="Mori K."/>
        </authorList>
    </citation>
    <scope>NUCLEOTIDE SEQUENCE</scope>
    <source>
        <strain evidence="2">NBRC 108216</strain>
    </source>
</reference>
<evidence type="ECO:0000313" key="3">
    <source>
        <dbReference type="Proteomes" id="UP001161390"/>
    </source>
</evidence>
<dbReference type="EMBL" id="BSNJ01000005">
    <property type="protein sequence ID" value="GLQ21492.1"/>
    <property type="molecule type" value="Genomic_DNA"/>
</dbReference>
<name>A0ABQ5V367_9PROT</name>
<dbReference type="SUPFAM" id="SSF54913">
    <property type="entry name" value="GlnB-like"/>
    <property type="match status" value="1"/>
</dbReference>
<dbReference type="RefSeq" id="WP_284373104.1">
    <property type="nucleotide sequence ID" value="NZ_BSNJ01000005.1"/>
</dbReference>
<protein>
    <recommendedName>
        <fullName evidence="1">Nitrogen regulatory protein P-II</fullName>
    </recommendedName>
</protein>
<dbReference type="InterPro" id="IPR015867">
    <property type="entry name" value="N-reg_PII/ATP_PRibTrfase_C"/>
</dbReference>
<keyword evidence="3" id="KW-1185">Reference proteome</keyword>
<gene>
    <name evidence="2" type="ORF">GCM10007854_24470</name>
</gene>
<accession>A0ABQ5V367</accession>
<comment type="caution">
    <text evidence="2">The sequence shown here is derived from an EMBL/GenBank/DDBJ whole genome shotgun (WGS) entry which is preliminary data.</text>
</comment>
<dbReference type="Proteomes" id="UP001161390">
    <property type="component" value="Unassembled WGS sequence"/>
</dbReference>
<sequence length="104" mass="11527">MFSNATKLTVIAERLLQERIIEMLYAGGAKGHTVFDGSGKGEHSNRRGDRAAVIHDFTIVQLDVVFGNSDEARKVAEDIADTLFVDYAGIVYLTPVEIIRAKRF</sequence>
<dbReference type="InterPro" id="IPR011322">
    <property type="entry name" value="N-reg_PII-like_a/b"/>
</dbReference>
<reference evidence="2" key="1">
    <citation type="journal article" date="2014" name="Int. J. Syst. Evol. Microbiol.">
        <title>Complete genome of a new Firmicutes species belonging to the dominant human colonic microbiota ('Ruminococcus bicirculans') reveals two chromosomes and a selective capacity to utilize plant glucans.</title>
        <authorList>
            <consortium name="NISC Comparative Sequencing Program"/>
            <person name="Wegmann U."/>
            <person name="Louis P."/>
            <person name="Goesmann A."/>
            <person name="Henrissat B."/>
            <person name="Duncan S.H."/>
            <person name="Flint H.J."/>
        </authorList>
    </citation>
    <scope>NUCLEOTIDE SEQUENCE</scope>
    <source>
        <strain evidence="2">NBRC 108216</strain>
    </source>
</reference>
<dbReference type="Gene3D" id="3.30.70.120">
    <property type="match status" value="1"/>
</dbReference>
<dbReference type="Pfam" id="PF00543">
    <property type="entry name" value="P-II"/>
    <property type="match status" value="1"/>
</dbReference>
<proteinExistence type="predicted"/>
<organism evidence="2 3">
    <name type="scientific">Algimonas porphyrae</name>
    <dbReference type="NCBI Taxonomy" id="1128113"/>
    <lineage>
        <taxon>Bacteria</taxon>
        <taxon>Pseudomonadati</taxon>
        <taxon>Pseudomonadota</taxon>
        <taxon>Alphaproteobacteria</taxon>
        <taxon>Maricaulales</taxon>
        <taxon>Robiginitomaculaceae</taxon>
        <taxon>Algimonas</taxon>
    </lineage>
</organism>
<evidence type="ECO:0000313" key="2">
    <source>
        <dbReference type="EMBL" id="GLQ21492.1"/>
    </source>
</evidence>
<evidence type="ECO:0000256" key="1">
    <source>
        <dbReference type="ARBA" id="ARBA00015681"/>
    </source>
</evidence>